<evidence type="ECO:0000313" key="2">
    <source>
        <dbReference type="Proteomes" id="UP001362999"/>
    </source>
</evidence>
<dbReference type="Gene3D" id="1.25.40.10">
    <property type="entry name" value="Tetratricopeptide repeat domain"/>
    <property type="match status" value="1"/>
</dbReference>
<sequence length="1011" mass="113691">MLDPVTFATTFITLATFIKDLIDLGEGIQSSIEKVGENRREVWELLQDVDHTLHDLASLTKGKENIFRGPELLVALENLKAEMLHVHSKCLAVSPAQLPGFRRIGSQFKAWRRRENLEKRVTRLRERVNKCYLQFTAISAARTEHATWRIEQTLILDNVETQVKVRRLEGMMAQLLLESDFGRLKINNTMEIISTDSSFSTLESQYLSAQLRSLINTLNQLLLSGRLLSESPLWDNDLLQFEFLEPSRVTPSHTLVQILRIIVEIKSQANPSVLLELLKLAMEELPICLGCIGMHSEAIVWGHLEIDFLRHTARTGHSTGTLPRVASALCEISLAHYRRANFDSAAEFSQQSLAIWVQISHMLPEVDNGIGLLESLVTHAKILLERDDQTALLSAAQEAASLGHSLAKTLIEAIALGGLPLTSHEEFTAVCCYDSFFMLGHVLASLDRLLDSYNSFKEGFQTACSLPVSGAPPPGKCINEFIEVVCKLADSGRLSLRMLVDIVVLFWNLTRVHCEQFSHKFLRLLHAFAYFMQQYHSPSSIIRLFLIPKSNHPPPGLDLAKPIRIDLCVLEDAVKIFFTEASEEYTIPLIGNIWVAHFQQAINTLQTQRLSLDLDSFEWVLHTTREILPFLSKTNYVALLRVLSVSIEHLRTNFVTPIPERELYFVDPIEIICKHALKIGAVDEGLRLCEQITEYLECQSHTNQNADPWLGWFLRLRIFILCDGTRFFDAIQLVQHTEAVLPTSASNGGAGFLNYYLVKARILGRLGRHKEALHFVRKGVASVLQVFKTNGPFFNLHFYLLCIEQAAVGSCMGIQQTALADAERAVVACQEVNIKGSVEEISCVQIHSLTTLSNCLASIGRDDEALNAAQKAVSLYTPNAEEMWKDFVFTIRRQELGGNTFFALSRRLETSGDKESALSSCEKAIELYHELVSLAPRHLPTLASSLQHMASILWDLGRQQEAMAASMEGRSNSAKGRGLGDVFPAYCRRSVASTRQVPRRNRIREWRRCGN</sequence>
<gene>
    <name evidence="1" type="ORF">R3P38DRAFT_1790658</name>
</gene>
<name>A0AAW0A622_9AGAR</name>
<protein>
    <submittedName>
        <fullName evidence="1">Tetratricopeptide repeat family</fullName>
    </submittedName>
</protein>
<dbReference type="EMBL" id="JAWWNJ010000083">
    <property type="protein sequence ID" value="KAK7001293.1"/>
    <property type="molecule type" value="Genomic_DNA"/>
</dbReference>
<keyword evidence="2" id="KW-1185">Reference proteome</keyword>
<dbReference type="Proteomes" id="UP001362999">
    <property type="component" value="Unassembled WGS sequence"/>
</dbReference>
<reference evidence="1 2" key="1">
    <citation type="journal article" date="2024" name="J Genomics">
        <title>Draft genome sequencing and assembly of Favolaschia claudopus CIRM-BRFM 2984 isolated from oak limbs.</title>
        <authorList>
            <person name="Navarro D."/>
            <person name="Drula E."/>
            <person name="Chaduli D."/>
            <person name="Cazenave R."/>
            <person name="Ahrendt S."/>
            <person name="Wang J."/>
            <person name="Lipzen A."/>
            <person name="Daum C."/>
            <person name="Barry K."/>
            <person name="Grigoriev I.V."/>
            <person name="Favel A."/>
            <person name="Rosso M.N."/>
            <person name="Martin F."/>
        </authorList>
    </citation>
    <scope>NUCLEOTIDE SEQUENCE [LARGE SCALE GENOMIC DNA]</scope>
    <source>
        <strain evidence="1 2">CIRM-BRFM 2984</strain>
    </source>
</reference>
<accession>A0AAW0A622</accession>
<organism evidence="1 2">
    <name type="scientific">Favolaschia claudopus</name>
    <dbReference type="NCBI Taxonomy" id="2862362"/>
    <lineage>
        <taxon>Eukaryota</taxon>
        <taxon>Fungi</taxon>
        <taxon>Dikarya</taxon>
        <taxon>Basidiomycota</taxon>
        <taxon>Agaricomycotina</taxon>
        <taxon>Agaricomycetes</taxon>
        <taxon>Agaricomycetidae</taxon>
        <taxon>Agaricales</taxon>
        <taxon>Marasmiineae</taxon>
        <taxon>Mycenaceae</taxon>
        <taxon>Favolaschia</taxon>
    </lineage>
</organism>
<proteinExistence type="predicted"/>
<dbReference type="InterPro" id="IPR011990">
    <property type="entry name" value="TPR-like_helical_dom_sf"/>
</dbReference>
<dbReference type="SUPFAM" id="SSF48452">
    <property type="entry name" value="TPR-like"/>
    <property type="match status" value="1"/>
</dbReference>
<comment type="caution">
    <text evidence="1">The sequence shown here is derived from an EMBL/GenBank/DDBJ whole genome shotgun (WGS) entry which is preliminary data.</text>
</comment>
<evidence type="ECO:0000313" key="1">
    <source>
        <dbReference type="EMBL" id="KAK7001293.1"/>
    </source>
</evidence>
<dbReference type="AlphaFoldDB" id="A0AAW0A622"/>